<sequence>MTNNVLDISYLEMDYAEVGDTKIYIVPVVAPNLILGKSKGEAVDNLKQILCSTKLVQSFDVTINPKDDNEPFKIFADHEYCVTDFASLQNIKEEKYDDCNFGLRLYYTIRECIPIKGD</sequence>
<accession>A0A380FAD9</accession>
<evidence type="ECO:0000313" key="1">
    <source>
        <dbReference type="EMBL" id="SUM31148.1"/>
    </source>
</evidence>
<dbReference type="AlphaFoldDB" id="A0A380FAD9"/>
<evidence type="ECO:0000313" key="2">
    <source>
        <dbReference type="Proteomes" id="UP000255277"/>
    </source>
</evidence>
<reference evidence="1 2" key="1">
    <citation type="submission" date="2018-06" db="EMBL/GenBank/DDBJ databases">
        <authorList>
            <consortium name="Pathogen Informatics"/>
            <person name="Doyle S."/>
        </authorList>
    </citation>
    <scope>NUCLEOTIDE SEQUENCE [LARGE SCALE GENOMIC DNA]</scope>
    <source>
        <strain evidence="1 2">NCTC12195</strain>
    </source>
</reference>
<organism evidence="1 2">
    <name type="scientific">Staphylococcus gallinarum</name>
    <dbReference type="NCBI Taxonomy" id="1293"/>
    <lineage>
        <taxon>Bacteria</taxon>
        <taxon>Bacillati</taxon>
        <taxon>Bacillota</taxon>
        <taxon>Bacilli</taxon>
        <taxon>Bacillales</taxon>
        <taxon>Staphylococcaceae</taxon>
        <taxon>Staphylococcus</taxon>
    </lineage>
</organism>
<protein>
    <submittedName>
        <fullName evidence="1">Uncharacterized protein</fullName>
    </submittedName>
</protein>
<dbReference type="Proteomes" id="UP000255277">
    <property type="component" value="Unassembled WGS sequence"/>
</dbReference>
<gene>
    <name evidence="1" type="ORF">NCTC12195_00554</name>
</gene>
<name>A0A380FAD9_STAGA</name>
<dbReference type="EMBL" id="UHDK01000001">
    <property type="protein sequence ID" value="SUM31148.1"/>
    <property type="molecule type" value="Genomic_DNA"/>
</dbReference>
<proteinExistence type="predicted"/>